<proteinExistence type="predicted"/>
<evidence type="ECO:0000313" key="1">
    <source>
        <dbReference type="EMBL" id="PON57968.1"/>
    </source>
</evidence>
<protein>
    <submittedName>
        <fullName evidence="1">Uncharacterized protein</fullName>
    </submittedName>
</protein>
<dbReference type="AlphaFoldDB" id="A0A2P5CAA2"/>
<dbReference type="InParanoid" id="A0A2P5CAA2"/>
<evidence type="ECO:0000313" key="2">
    <source>
        <dbReference type="Proteomes" id="UP000237000"/>
    </source>
</evidence>
<keyword evidence="2" id="KW-1185">Reference proteome</keyword>
<name>A0A2P5CAA2_TREOI</name>
<gene>
    <name evidence="1" type="ORF">TorRG33x02_292280</name>
</gene>
<organism evidence="1 2">
    <name type="scientific">Trema orientale</name>
    <name type="common">Charcoal tree</name>
    <name type="synonym">Celtis orientalis</name>
    <dbReference type="NCBI Taxonomy" id="63057"/>
    <lineage>
        <taxon>Eukaryota</taxon>
        <taxon>Viridiplantae</taxon>
        <taxon>Streptophyta</taxon>
        <taxon>Embryophyta</taxon>
        <taxon>Tracheophyta</taxon>
        <taxon>Spermatophyta</taxon>
        <taxon>Magnoliopsida</taxon>
        <taxon>eudicotyledons</taxon>
        <taxon>Gunneridae</taxon>
        <taxon>Pentapetalae</taxon>
        <taxon>rosids</taxon>
        <taxon>fabids</taxon>
        <taxon>Rosales</taxon>
        <taxon>Cannabaceae</taxon>
        <taxon>Trema</taxon>
    </lineage>
</organism>
<dbReference type="EMBL" id="JXTC01000391">
    <property type="protein sequence ID" value="PON57968.1"/>
    <property type="molecule type" value="Genomic_DNA"/>
</dbReference>
<accession>A0A2P5CAA2</accession>
<comment type="caution">
    <text evidence="1">The sequence shown here is derived from an EMBL/GenBank/DDBJ whole genome shotgun (WGS) entry which is preliminary data.</text>
</comment>
<reference evidence="2" key="1">
    <citation type="submission" date="2016-06" db="EMBL/GenBank/DDBJ databases">
        <title>Parallel loss of symbiosis genes in relatives of nitrogen-fixing non-legume Parasponia.</title>
        <authorList>
            <person name="Van Velzen R."/>
            <person name="Holmer R."/>
            <person name="Bu F."/>
            <person name="Rutten L."/>
            <person name="Van Zeijl A."/>
            <person name="Liu W."/>
            <person name="Santuari L."/>
            <person name="Cao Q."/>
            <person name="Sharma T."/>
            <person name="Shen D."/>
            <person name="Roswanjaya Y."/>
            <person name="Wardhani T."/>
            <person name="Kalhor M.S."/>
            <person name="Jansen J."/>
            <person name="Van den Hoogen J."/>
            <person name="Gungor B."/>
            <person name="Hartog M."/>
            <person name="Hontelez J."/>
            <person name="Verver J."/>
            <person name="Yang W.-C."/>
            <person name="Schijlen E."/>
            <person name="Repin R."/>
            <person name="Schilthuizen M."/>
            <person name="Schranz E."/>
            <person name="Heidstra R."/>
            <person name="Miyata K."/>
            <person name="Fedorova E."/>
            <person name="Kohlen W."/>
            <person name="Bisseling T."/>
            <person name="Smit S."/>
            <person name="Geurts R."/>
        </authorList>
    </citation>
    <scope>NUCLEOTIDE SEQUENCE [LARGE SCALE GENOMIC DNA]</scope>
    <source>
        <strain evidence="2">cv. RG33-2</strain>
    </source>
</reference>
<feature type="non-terminal residue" evidence="1">
    <location>
        <position position="219"/>
    </location>
</feature>
<dbReference type="Proteomes" id="UP000237000">
    <property type="component" value="Unassembled WGS sequence"/>
</dbReference>
<sequence length="219" mass="22640">MDSMLEGSQLKDDKTCAQGLVFEDRGAHGLEMYSANPLKGAHGLDGEEVRVSTNQEQGAHGLVEEVARVSLSTRHQVPCDHGLGGAAARVIGDEIHHTTAISSRVVHGANLGLGQPLIAPTRSLGHLSRAAGPSLGYTIINSPLVGASRDARKIPGTSVSGHDGHRVSSQNWTLHHSHGANSGCGAASPSFAQVLGNSAIRAPVANNIIAPESSKPSIK</sequence>